<evidence type="ECO:0000313" key="2">
    <source>
        <dbReference type="EMBL" id="MBL1111675.1"/>
    </source>
</evidence>
<organism evidence="2 3">
    <name type="scientific">Streptomyces endocoffeicus</name>
    <dbReference type="NCBI Taxonomy" id="2898945"/>
    <lineage>
        <taxon>Bacteria</taxon>
        <taxon>Bacillati</taxon>
        <taxon>Actinomycetota</taxon>
        <taxon>Actinomycetes</taxon>
        <taxon>Kitasatosporales</taxon>
        <taxon>Streptomycetaceae</taxon>
        <taxon>Streptomyces</taxon>
    </lineage>
</organism>
<name>A0ABS1PHN9_9ACTN</name>
<accession>A0ABS1PHN9</accession>
<reference evidence="2 3" key="1">
    <citation type="submission" date="2021-01" db="EMBL/GenBank/DDBJ databases">
        <title>WGS of actinomycetes isolated from Thailand.</title>
        <authorList>
            <person name="Thawai C."/>
        </authorList>
    </citation>
    <scope>NUCLEOTIDE SEQUENCE [LARGE SCALE GENOMIC DNA]</scope>
    <source>
        <strain evidence="2 3">CA3R110</strain>
    </source>
</reference>
<protein>
    <submittedName>
        <fullName evidence="2">Uncharacterized protein</fullName>
    </submittedName>
</protein>
<feature type="region of interest" description="Disordered" evidence="1">
    <location>
        <begin position="1"/>
        <end position="28"/>
    </location>
</feature>
<evidence type="ECO:0000313" key="3">
    <source>
        <dbReference type="Proteomes" id="UP000621510"/>
    </source>
</evidence>
<comment type="caution">
    <text evidence="2">The sequence shown here is derived from an EMBL/GenBank/DDBJ whole genome shotgun (WGS) entry which is preliminary data.</text>
</comment>
<proteinExistence type="predicted"/>
<evidence type="ECO:0000256" key="1">
    <source>
        <dbReference type="SAM" id="MobiDB-lite"/>
    </source>
</evidence>
<dbReference type="EMBL" id="JAERRG010000001">
    <property type="protein sequence ID" value="MBL1111675.1"/>
    <property type="molecule type" value="Genomic_DNA"/>
</dbReference>
<keyword evidence="3" id="KW-1185">Reference proteome</keyword>
<feature type="compositionally biased region" description="Basic and acidic residues" evidence="1">
    <location>
        <begin position="1"/>
        <end position="20"/>
    </location>
</feature>
<gene>
    <name evidence="2" type="ORF">JK364_04500</name>
</gene>
<dbReference type="Proteomes" id="UP000621510">
    <property type="component" value="Unassembled WGS sequence"/>
</dbReference>
<dbReference type="RefSeq" id="WP_201847705.1">
    <property type="nucleotide sequence ID" value="NZ_JAERRG010000001.1"/>
</dbReference>
<sequence length="64" mass="7314">MTPEKPRPEKPSPSDAAETRRRARFGTLPERVRAEDMVVEKPTTVPDSARDAYNSDEWLVRTCL</sequence>